<feature type="domain" description="Protein kinase" evidence="2">
    <location>
        <begin position="160"/>
        <end position="490"/>
    </location>
</feature>
<feature type="region of interest" description="Disordered" evidence="1">
    <location>
        <begin position="694"/>
        <end position="748"/>
    </location>
</feature>
<sequence>MPQHEAVQHLQAEIRSRTRTNMDSHDFVPYSWLVELLGPDEIKKVLKAGSIEDHEQHPLAHRVRDSGLMTFATLVMIGQPDLVRAFYEEDAGVTKSGPDSKLPFKETDLPSALSEHAGEFCKTQYTFYVPMFPQGVPHRTYQPEIQLPFLKESSETSSSQPNPEKPKTGNFGIVVGARLPPTRYGDPESQGPTLVRKILKSRCSSSTNPGLKSEIRCLRLLNQTAHPSILHLLGSYTQSLTHTFLFPKAAYSDLSSLLRLPRASPSCPPPFRQHTSPPPFETILHSLTGLTSALSTLHSFTSDDLNLSLLGCHHDLKPANVLVTSEGKFLLADFGLSRIGSSVEEIEDTRANRDAIYEAPERRDYETAGAPIRGSGREADIWSLGGIFAVVLAWVKGGPDEVENFGERRKTKVKVNGGRITVVKRAFHDGTGGVNPGVVEWLEGKGWLGESDRVVSETEREFLRLIRSMLRIEPAERPFVVEVLRGLRVVAVKKVAEPIEEQLKSLPAEEGGKEWLEERSSRRSMRLEYAVERQVFLEWLARIDRLSATPGRQFLDSDAGFAQVYETVCEIREEFRLLTEAAREDTPLFARLRRLNSELLAWLSSGARKSVRTTAELKVMPRVREIYHDTQDAAKEAQPLVVETGDTEAAKLVDNVKVLLCAANVAKLMARSGSSVPRIDLKNLKGLSRKMAEGAWDDAETVEEARTEEDTDATGSVVSLSSNEDDLSDCEPEEQQPSDQEEQESREVRSFRLAELDEVENNIPIKTPVIVEELEIARDDYNNSDMSERLFSSIESVLSLPPSQASRFGALNCAGICHDIEQMHIKLLYRYPRTPDAADPSRRPRVRHLAEILGLFEGVPVNDNLGLYISIDERLRLARDLAAAVFEFHKIRWWHKSISCYNVLLFFFDNTALPPSLAVRKPLCPRFRKLNLGRPYLIGFSHSRPENAGYSNKMHAKAAVFPYHHPDYPGADAVGAETSPGYLAEYDYYSLGLVLLEIGMWQRLRRIFPDRNLTRHDMRVDILANLVPVLEGTLGSSYSEAVRACLSGELSGKGGDLDPASVDERFERMVLRPLEALQGRFDHEGRSLVRCFSQRWDESIFRAVAGFLELIARANEKPLSPGAIGNVLLSRMGLLDALDLSPLLYDLRQTFRVAMGC</sequence>
<reference evidence="3" key="2">
    <citation type="submission" date="2023-06" db="EMBL/GenBank/DDBJ databases">
        <authorList>
            <consortium name="Lawrence Berkeley National Laboratory"/>
            <person name="Mondo S.J."/>
            <person name="Hensen N."/>
            <person name="Bonometti L."/>
            <person name="Westerberg I."/>
            <person name="Brannstrom I.O."/>
            <person name="Guillou S."/>
            <person name="Cros-Aarteil S."/>
            <person name="Calhoun S."/>
            <person name="Haridas S."/>
            <person name="Kuo A."/>
            <person name="Pangilinan J."/>
            <person name="Riley R."/>
            <person name="Labutti K."/>
            <person name="Andreopoulos B."/>
            <person name="Lipzen A."/>
            <person name="Chen C."/>
            <person name="Yanf M."/>
            <person name="Daum C."/>
            <person name="Ng V."/>
            <person name="Clum A."/>
            <person name="Steindorff A."/>
            <person name="Ohm R."/>
            <person name="Martin F."/>
            <person name="Silar P."/>
            <person name="Natvig D."/>
            <person name="Lalanne C."/>
            <person name="Gautier V."/>
            <person name="Ament-Velasquez S.L."/>
            <person name="Kruys A."/>
            <person name="Hutchinson M.I."/>
            <person name="Powell A.J."/>
            <person name="Barry K."/>
            <person name="Miller A.N."/>
            <person name="Grigoriev I.V."/>
            <person name="Debuchy R."/>
            <person name="Gladieux P."/>
            <person name="Thoren M.H."/>
            <person name="Johannesson H."/>
        </authorList>
    </citation>
    <scope>NUCLEOTIDE SEQUENCE</scope>
    <source>
        <strain evidence="3">PSN324</strain>
    </source>
</reference>
<dbReference type="EMBL" id="MU864931">
    <property type="protein sequence ID" value="KAK4466530.1"/>
    <property type="molecule type" value="Genomic_DNA"/>
</dbReference>
<dbReference type="Proteomes" id="UP001321749">
    <property type="component" value="Unassembled WGS sequence"/>
</dbReference>
<dbReference type="SUPFAM" id="SSF56112">
    <property type="entry name" value="Protein kinase-like (PK-like)"/>
    <property type="match status" value="2"/>
</dbReference>
<dbReference type="AlphaFoldDB" id="A0AAV9I380"/>
<feature type="compositionally biased region" description="Acidic residues" evidence="1">
    <location>
        <begin position="723"/>
        <end position="742"/>
    </location>
</feature>
<dbReference type="InterPro" id="IPR000719">
    <property type="entry name" value="Prot_kinase_dom"/>
</dbReference>
<evidence type="ECO:0000313" key="4">
    <source>
        <dbReference type="Proteomes" id="UP001321749"/>
    </source>
</evidence>
<feature type="region of interest" description="Disordered" evidence="1">
    <location>
        <begin position="152"/>
        <end position="171"/>
    </location>
</feature>
<feature type="compositionally biased region" description="Acidic residues" evidence="1">
    <location>
        <begin position="695"/>
        <end position="712"/>
    </location>
</feature>
<gene>
    <name evidence="3" type="ORF">QBC42DRAFT_282309</name>
</gene>
<organism evidence="3 4">
    <name type="scientific">Cladorrhinum samala</name>
    <dbReference type="NCBI Taxonomy" id="585594"/>
    <lineage>
        <taxon>Eukaryota</taxon>
        <taxon>Fungi</taxon>
        <taxon>Dikarya</taxon>
        <taxon>Ascomycota</taxon>
        <taxon>Pezizomycotina</taxon>
        <taxon>Sordariomycetes</taxon>
        <taxon>Sordariomycetidae</taxon>
        <taxon>Sordariales</taxon>
        <taxon>Podosporaceae</taxon>
        <taxon>Cladorrhinum</taxon>
    </lineage>
</organism>
<protein>
    <recommendedName>
        <fullName evidence="2">Protein kinase domain-containing protein</fullName>
    </recommendedName>
</protein>
<dbReference type="SMART" id="SM00220">
    <property type="entry name" value="S_TKc"/>
    <property type="match status" value="1"/>
</dbReference>
<dbReference type="Gene3D" id="1.10.510.10">
    <property type="entry name" value="Transferase(Phosphotransferase) domain 1"/>
    <property type="match status" value="2"/>
</dbReference>
<evidence type="ECO:0000259" key="2">
    <source>
        <dbReference type="PROSITE" id="PS50011"/>
    </source>
</evidence>
<keyword evidence="4" id="KW-1185">Reference proteome</keyword>
<reference evidence="3" key="1">
    <citation type="journal article" date="2023" name="Mol. Phylogenet. Evol.">
        <title>Genome-scale phylogeny and comparative genomics of the fungal order Sordariales.</title>
        <authorList>
            <person name="Hensen N."/>
            <person name="Bonometti L."/>
            <person name="Westerberg I."/>
            <person name="Brannstrom I.O."/>
            <person name="Guillou S."/>
            <person name="Cros-Aarteil S."/>
            <person name="Calhoun S."/>
            <person name="Haridas S."/>
            <person name="Kuo A."/>
            <person name="Mondo S."/>
            <person name="Pangilinan J."/>
            <person name="Riley R."/>
            <person name="LaButti K."/>
            <person name="Andreopoulos B."/>
            <person name="Lipzen A."/>
            <person name="Chen C."/>
            <person name="Yan M."/>
            <person name="Daum C."/>
            <person name="Ng V."/>
            <person name="Clum A."/>
            <person name="Steindorff A."/>
            <person name="Ohm R.A."/>
            <person name="Martin F."/>
            <person name="Silar P."/>
            <person name="Natvig D.O."/>
            <person name="Lalanne C."/>
            <person name="Gautier V."/>
            <person name="Ament-Velasquez S.L."/>
            <person name="Kruys A."/>
            <person name="Hutchinson M.I."/>
            <person name="Powell A.J."/>
            <person name="Barry K."/>
            <person name="Miller A.N."/>
            <person name="Grigoriev I.V."/>
            <person name="Debuchy R."/>
            <person name="Gladieux P."/>
            <person name="Hiltunen Thoren M."/>
            <person name="Johannesson H."/>
        </authorList>
    </citation>
    <scope>NUCLEOTIDE SEQUENCE</scope>
    <source>
        <strain evidence="3">PSN324</strain>
    </source>
</reference>
<dbReference type="CDD" id="cd00180">
    <property type="entry name" value="PKc"/>
    <property type="match status" value="1"/>
</dbReference>
<name>A0AAV9I380_9PEZI</name>
<dbReference type="PANTHER" id="PTHR37542">
    <property type="entry name" value="HELO DOMAIN-CONTAINING PROTEIN-RELATED"/>
    <property type="match status" value="1"/>
</dbReference>
<dbReference type="PROSITE" id="PS50011">
    <property type="entry name" value="PROTEIN_KINASE_DOM"/>
    <property type="match status" value="1"/>
</dbReference>
<dbReference type="PANTHER" id="PTHR37542:SF3">
    <property type="entry name" value="PRION-INHIBITION AND PROPAGATION HELO DOMAIN-CONTAINING PROTEIN"/>
    <property type="match status" value="1"/>
</dbReference>
<dbReference type="Pfam" id="PF00069">
    <property type="entry name" value="Pkinase"/>
    <property type="match status" value="1"/>
</dbReference>
<evidence type="ECO:0000313" key="3">
    <source>
        <dbReference type="EMBL" id="KAK4466530.1"/>
    </source>
</evidence>
<dbReference type="GO" id="GO:0004672">
    <property type="term" value="F:protein kinase activity"/>
    <property type="evidence" value="ECO:0007669"/>
    <property type="project" value="InterPro"/>
</dbReference>
<comment type="caution">
    <text evidence="3">The sequence shown here is derived from an EMBL/GenBank/DDBJ whole genome shotgun (WGS) entry which is preliminary data.</text>
</comment>
<accession>A0AAV9I380</accession>
<evidence type="ECO:0000256" key="1">
    <source>
        <dbReference type="SAM" id="MobiDB-lite"/>
    </source>
</evidence>
<dbReference type="InterPro" id="IPR011009">
    <property type="entry name" value="Kinase-like_dom_sf"/>
</dbReference>
<dbReference type="GO" id="GO:0005524">
    <property type="term" value="F:ATP binding"/>
    <property type="evidence" value="ECO:0007669"/>
    <property type="project" value="InterPro"/>
</dbReference>
<proteinExistence type="predicted"/>